<dbReference type="Gene3D" id="3.40.140.10">
    <property type="entry name" value="Cytidine Deaminase, domain 2"/>
    <property type="match status" value="1"/>
</dbReference>
<keyword evidence="5" id="KW-0482">Metalloprotease</keyword>
<keyword evidence="3" id="KW-0378">Hydrolase</keyword>
<organism evidence="7">
    <name type="scientific">freshwater metagenome</name>
    <dbReference type="NCBI Taxonomy" id="449393"/>
    <lineage>
        <taxon>unclassified sequences</taxon>
        <taxon>metagenomes</taxon>
        <taxon>ecological metagenomes</taxon>
    </lineage>
</organism>
<dbReference type="GO" id="GO:0006508">
    <property type="term" value="P:proteolysis"/>
    <property type="evidence" value="ECO:0007669"/>
    <property type="project" value="UniProtKB-KW"/>
</dbReference>
<gene>
    <name evidence="7" type="ORF">UFOPK3674_01257</name>
</gene>
<dbReference type="PANTHER" id="PTHR34858:SF1">
    <property type="entry name" value="CYSO-CYSTEINE PEPTIDASE"/>
    <property type="match status" value="1"/>
</dbReference>
<dbReference type="EMBL" id="CAFBMX010000005">
    <property type="protein sequence ID" value="CAB4932532.1"/>
    <property type="molecule type" value="Genomic_DNA"/>
</dbReference>
<keyword evidence="1" id="KW-0645">Protease</keyword>
<evidence type="ECO:0000256" key="1">
    <source>
        <dbReference type="ARBA" id="ARBA00022670"/>
    </source>
</evidence>
<protein>
    <submittedName>
        <fullName evidence="7">Unannotated protein</fullName>
    </submittedName>
</protein>
<dbReference type="SUPFAM" id="SSF102712">
    <property type="entry name" value="JAB1/MPN domain"/>
    <property type="match status" value="1"/>
</dbReference>
<accession>A0A6J7IQH1</accession>
<dbReference type="GO" id="GO:0008270">
    <property type="term" value="F:zinc ion binding"/>
    <property type="evidence" value="ECO:0007669"/>
    <property type="project" value="TreeGrafter"/>
</dbReference>
<dbReference type="GO" id="GO:0008235">
    <property type="term" value="F:metalloexopeptidase activity"/>
    <property type="evidence" value="ECO:0007669"/>
    <property type="project" value="TreeGrafter"/>
</dbReference>
<evidence type="ECO:0000256" key="5">
    <source>
        <dbReference type="ARBA" id="ARBA00023049"/>
    </source>
</evidence>
<dbReference type="InterPro" id="IPR051929">
    <property type="entry name" value="VirAsm_ModProt"/>
</dbReference>
<evidence type="ECO:0000313" key="7">
    <source>
        <dbReference type="EMBL" id="CAB4932532.1"/>
    </source>
</evidence>
<evidence type="ECO:0000256" key="2">
    <source>
        <dbReference type="ARBA" id="ARBA00022723"/>
    </source>
</evidence>
<evidence type="ECO:0000259" key="6">
    <source>
        <dbReference type="SMART" id="SM00232"/>
    </source>
</evidence>
<sequence>MRLTQEHYNAIVAHAQRDAPNECCGIVVTAGTQAVEVHELENLAASPLRFEVDGLALHRLLAAAEDRGDALGAIYHSHTRSEPVPSQTDVNFATGWPGVEWLIVGLSDGEPDVRSFLIDAGAVREVPVELTGDA</sequence>
<keyword evidence="2" id="KW-0479">Metal-binding</keyword>
<dbReference type="PANTHER" id="PTHR34858">
    <property type="entry name" value="CYSO-CYSTEINE PEPTIDASE"/>
    <property type="match status" value="1"/>
</dbReference>
<dbReference type="SMART" id="SM00232">
    <property type="entry name" value="JAB_MPN"/>
    <property type="match status" value="1"/>
</dbReference>
<reference evidence="7" key="1">
    <citation type="submission" date="2020-05" db="EMBL/GenBank/DDBJ databases">
        <authorList>
            <person name="Chiriac C."/>
            <person name="Salcher M."/>
            <person name="Ghai R."/>
            <person name="Kavagutti S V."/>
        </authorList>
    </citation>
    <scope>NUCLEOTIDE SEQUENCE</scope>
</reference>
<proteinExistence type="predicted"/>
<dbReference type="CDD" id="cd08070">
    <property type="entry name" value="MPN_like"/>
    <property type="match status" value="1"/>
</dbReference>
<name>A0A6J7IQH1_9ZZZZ</name>
<evidence type="ECO:0000256" key="4">
    <source>
        <dbReference type="ARBA" id="ARBA00022833"/>
    </source>
</evidence>
<keyword evidence="4" id="KW-0862">Zinc</keyword>
<evidence type="ECO:0000256" key="3">
    <source>
        <dbReference type="ARBA" id="ARBA00022801"/>
    </source>
</evidence>
<dbReference type="InterPro" id="IPR028090">
    <property type="entry name" value="JAB_dom_prok"/>
</dbReference>
<dbReference type="Pfam" id="PF14464">
    <property type="entry name" value="Prok-JAB"/>
    <property type="match status" value="1"/>
</dbReference>
<dbReference type="InterPro" id="IPR000555">
    <property type="entry name" value="JAMM/MPN+_dom"/>
</dbReference>
<dbReference type="AlphaFoldDB" id="A0A6J7IQH1"/>
<feature type="domain" description="JAB1/MPN/MOV34 metalloenzyme" evidence="6">
    <location>
        <begin position="1"/>
        <end position="128"/>
    </location>
</feature>